<feature type="transmembrane region" description="Helical" evidence="1">
    <location>
        <begin position="34"/>
        <end position="52"/>
    </location>
</feature>
<feature type="transmembrane region" description="Helical" evidence="1">
    <location>
        <begin position="7"/>
        <end position="28"/>
    </location>
</feature>
<protein>
    <submittedName>
        <fullName evidence="2">Uncharacterized protein</fullName>
    </submittedName>
</protein>
<dbReference type="Proteomes" id="UP000033405">
    <property type="component" value="Unassembled WGS sequence"/>
</dbReference>
<gene>
    <name evidence="2" type="ORF">TZ96_01605</name>
</gene>
<organism evidence="2 3">
    <name type="scientific">Streptococcus infantis</name>
    <dbReference type="NCBI Taxonomy" id="68892"/>
    <lineage>
        <taxon>Bacteria</taxon>
        <taxon>Bacillati</taxon>
        <taxon>Bacillota</taxon>
        <taxon>Bacilli</taxon>
        <taxon>Lactobacillales</taxon>
        <taxon>Streptococcaceae</taxon>
        <taxon>Streptococcus</taxon>
    </lineage>
</organism>
<evidence type="ECO:0000313" key="3">
    <source>
        <dbReference type="Proteomes" id="UP000033405"/>
    </source>
</evidence>
<dbReference type="EMBL" id="JYOV01000021">
    <property type="protein sequence ID" value="KJU90823.1"/>
    <property type="molecule type" value="Genomic_DNA"/>
</dbReference>
<sequence>MKKYVELLDLFARVVIILLSPVLCIRVLMISTELWRHVLVLVSTPVTIYSLLKHRPGKKNIKTL</sequence>
<dbReference type="PATRIC" id="fig|28037.218.peg.1569"/>
<dbReference type="AlphaFoldDB" id="A0A0F3HD21"/>
<comment type="caution">
    <text evidence="2">The sequence shown here is derived from an EMBL/GenBank/DDBJ whole genome shotgun (WGS) entry which is preliminary data.</text>
</comment>
<evidence type="ECO:0000313" key="2">
    <source>
        <dbReference type="EMBL" id="KJU90823.1"/>
    </source>
</evidence>
<keyword evidence="1" id="KW-0472">Membrane</keyword>
<evidence type="ECO:0000256" key="1">
    <source>
        <dbReference type="SAM" id="Phobius"/>
    </source>
</evidence>
<keyword evidence="1" id="KW-1133">Transmembrane helix</keyword>
<accession>A0A0F3HD21</accession>
<proteinExistence type="predicted"/>
<name>A0A0F3HD21_9STRE</name>
<keyword evidence="1" id="KW-0812">Transmembrane</keyword>
<reference evidence="2 3" key="1">
    <citation type="submission" date="2015-02" db="EMBL/GenBank/DDBJ databases">
        <title>Evolution of amylase-binding proteins of oral streptococcal species.</title>
        <authorList>
            <person name="Haase E.M."/>
        </authorList>
    </citation>
    <scope>NUCLEOTIDE SEQUENCE [LARGE SCALE GENOMIC DNA]</scope>
    <source>
        <strain evidence="2 3">UC6950A</strain>
    </source>
</reference>